<gene>
    <name evidence="1" type="primary">casA</name>
    <name evidence="1" type="ORF">D9V32_10975</name>
</gene>
<dbReference type="OrthoDB" id="3187690at2"/>
<accession>A0A3L7A420</accession>
<dbReference type="Gene3D" id="1.10.132.100">
    <property type="match status" value="1"/>
</dbReference>
<protein>
    <submittedName>
        <fullName evidence="1">Type I-E CRISPR-associated protein Cse1/CasA</fullName>
    </submittedName>
</protein>
<reference evidence="1 2" key="1">
    <citation type="submission" date="2018-10" db="EMBL/GenBank/DDBJ databases">
        <authorList>
            <person name="Li J."/>
        </authorList>
    </citation>
    <scope>NUCLEOTIDE SEQUENCE [LARGE SCALE GENOMIC DNA]</scope>
    <source>
        <strain evidence="1 2">IF 016277</strain>
    </source>
</reference>
<comment type="caution">
    <text evidence="1">The sequence shown here is derived from an EMBL/GenBank/DDBJ whole genome shotgun (WGS) entry which is preliminary data.</text>
</comment>
<dbReference type="Pfam" id="PF09481">
    <property type="entry name" value="CRISPR_Cse1"/>
    <property type="match status" value="1"/>
</dbReference>
<dbReference type="NCBIfam" id="TIGR02547">
    <property type="entry name" value="casA_cse1"/>
    <property type="match status" value="1"/>
</dbReference>
<organism evidence="1 2">
    <name type="scientific">Mycetocola tolaasinivorans</name>
    <dbReference type="NCBI Taxonomy" id="76635"/>
    <lineage>
        <taxon>Bacteria</taxon>
        <taxon>Bacillati</taxon>
        <taxon>Actinomycetota</taxon>
        <taxon>Actinomycetes</taxon>
        <taxon>Micrococcales</taxon>
        <taxon>Microbacteriaceae</taxon>
        <taxon>Mycetocola</taxon>
    </lineage>
</organism>
<keyword evidence="2" id="KW-1185">Reference proteome</keyword>
<proteinExistence type="predicted"/>
<dbReference type="RefSeq" id="WP_121648953.1">
    <property type="nucleotide sequence ID" value="NZ_RCUX01000008.1"/>
</dbReference>
<name>A0A3L7A420_9MICO</name>
<evidence type="ECO:0000313" key="1">
    <source>
        <dbReference type="EMBL" id="RLP74947.1"/>
    </source>
</evidence>
<evidence type="ECO:0000313" key="2">
    <source>
        <dbReference type="Proteomes" id="UP000272503"/>
    </source>
</evidence>
<dbReference type="AlphaFoldDB" id="A0A3L7A420"/>
<sequence length="555" mass="61029">MFEPETHTDVPSFNLLVDPWIRCLDADGVVRERGLNAVFSDVRDIREIVGEIPTQTFAITRLLLAILYRALDGEGEDPGEWGNLWREGLPVSGVQQYLSEYHDRFNLFDPVYPFFQVADLHTSKNEFKGVVQLILDLPANNTLFTTRGGESATRLSFAEAARWLVNAQSFDFSGIKSGAVNDPRVKGGKGYPQGVAWAGLIGGVLVEGDSLHETLLLNLAPHRASIDDDLPVWEVEVPDGPAPSARGARGPRGPAALYTWQNRRIRLFEREGVVVGSLLCYGDPLTPQNMQGVEPMSAWRRSAAQEKKLRSAPVYMPREHHQSRAFWRGLSAVLPRTVEQSAQAEAPAALPPYSLEWIAQLLQEGVLERSVTVRLRAIGVVYGTQSSVVSEVIDDRLMLPLSVVGENGRELAAVAEAAVTRAENAVRALERLDADLTVAAGGEHRVPADSLRELGSTATAAYLVIDPLYRRWLGALRPGLAPGRAYDVWKEEVHRQILILGAERLALASPQAWAGRLVDGRRLNSAIAESRFRRALQSELAPTAEILEGKSNDKI</sequence>
<dbReference type="CDD" id="cd09729">
    <property type="entry name" value="Cse1_I-E"/>
    <property type="match status" value="1"/>
</dbReference>
<dbReference type="EMBL" id="RCUX01000008">
    <property type="protein sequence ID" value="RLP74947.1"/>
    <property type="molecule type" value="Genomic_DNA"/>
</dbReference>
<dbReference type="Proteomes" id="UP000272503">
    <property type="component" value="Unassembled WGS sequence"/>
</dbReference>
<dbReference type="InterPro" id="IPR013381">
    <property type="entry name" value="CRISPR-assoc_prot_Cse1"/>
</dbReference>